<evidence type="ECO:0000259" key="2">
    <source>
        <dbReference type="PROSITE" id="PS50234"/>
    </source>
</evidence>
<dbReference type="SMART" id="SM00609">
    <property type="entry name" value="VIT"/>
    <property type="match status" value="1"/>
</dbReference>
<gene>
    <name evidence="4" type="ORF">K469DRAFT_175470</name>
</gene>
<dbReference type="SMART" id="SM00327">
    <property type="entry name" value="VWA"/>
    <property type="match status" value="1"/>
</dbReference>
<feature type="region of interest" description="Disordered" evidence="1">
    <location>
        <begin position="56"/>
        <end position="82"/>
    </location>
</feature>
<feature type="compositionally biased region" description="Polar residues" evidence="1">
    <location>
        <begin position="796"/>
        <end position="813"/>
    </location>
</feature>
<dbReference type="PANTHER" id="PTHR45737:SF4">
    <property type="entry name" value="VON WILLEBRAND DOMAIN PROTEIN (AFU_ORTHOLOGUE AFUA_4G01160)"/>
    <property type="match status" value="1"/>
</dbReference>
<dbReference type="Gene3D" id="3.40.50.410">
    <property type="entry name" value="von Willebrand factor, type A domain"/>
    <property type="match status" value="1"/>
</dbReference>
<dbReference type="AlphaFoldDB" id="A0A6A6E326"/>
<feature type="compositionally biased region" description="Low complexity" evidence="1">
    <location>
        <begin position="56"/>
        <end position="71"/>
    </location>
</feature>
<feature type="domain" description="VWFA" evidence="2">
    <location>
        <begin position="370"/>
        <end position="546"/>
    </location>
</feature>
<dbReference type="PANTHER" id="PTHR45737">
    <property type="entry name" value="VON WILLEBRAND FACTOR A DOMAIN-CONTAINING PROTEIN 5A"/>
    <property type="match status" value="1"/>
</dbReference>
<organism evidence="4 5">
    <name type="scientific">Zopfia rhizophila CBS 207.26</name>
    <dbReference type="NCBI Taxonomy" id="1314779"/>
    <lineage>
        <taxon>Eukaryota</taxon>
        <taxon>Fungi</taxon>
        <taxon>Dikarya</taxon>
        <taxon>Ascomycota</taxon>
        <taxon>Pezizomycotina</taxon>
        <taxon>Dothideomycetes</taxon>
        <taxon>Dothideomycetes incertae sedis</taxon>
        <taxon>Zopfiaceae</taxon>
        <taxon>Zopfia</taxon>
    </lineage>
</organism>
<feature type="compositionally biased region" description="Basic residues" evidence="1">
    <location>
        <begin position="770"/>
        <end position="779"/>
    </location>
</feature>
<dbReference type="OrthoDB" id="1729737at2759"/>
<dbReference type="PROSITE" id="PS51468">
    <property type="entry name" value="VIT"/>
    <property type="match status" value="1"/>
</dbReference>
<protein>
    <submittedName>
        <fullName evidence="4">VIT-domain-containing protein</fullName>
    </submittedName>
</protein>
<dbReference type="Pfam" id="PF13768">
    <property type="entry name" value="VWA_3"/>
    <property type="match status" value="1"/>
</dbReference>
<dbReference type="Proteomes" id="UP000800200">
    <property type="component" value="Unassembled WGS sequence"/>
</dbReference>
<feature type="region of interest" description="Disordered" evidence="1">
    <location>
        <begin position="736"/>
        <end position="870"/>
    </location>
</feature>
<evidence type="ECO:0000259" key="3">
    <source>
        <dbReference type="PROSITE" id="PS51468"/>
    </source>
</evidence>
<dbReference type="InterPro" id="IPR036465">
    <property type="entry name" value="vWFA_dom_sf"/>
</dbReference>
<name>A0A6A6E326_9PEZI</name>
<evidence type="ECO:0000256" key="1">
    <source>
        <dbReference type="SAM" id="MobiDB-lite"/>
    </source>
</evidence>
<feature type="domain" description="VIT" evidence="3">
    <location>
        <begin position="75"/>
        <end position="205"/>
    </location>
</feature>
<accession>A0A6A6E326</accession>
<feature type="compositionally biased region" description="Polar residues" evidence="1">
    <location>
        <begin position="824"/>
        <end position="842"/>
    </location>
</feature>
<dbReference type="InterPro" id="IPR013694">
    <property type="entry name" value="VIT"/>
</dbReference>
<reference evidence="4" key="1">
    <citation type="journal article" date="2020" name="Stud. Mycol.">
        <title>101 Dothideomycetes genomes: a test case for predicting lifestyles and emergence of pathogens.</title>
        <authorList>
            <person name="Haridas S."/>
            <person name="Albert R."/>
            <person name="Binder M."/>
            <person name="Bloem J."/>
            <person name="Labutti K."/>
            <person name="Salamov A."/>
            <person name="Andreopoulos B."/>
            <person name="Baker S."/>
            <person name="Barry K."/>
            <person name="Bills G."/>
            <person name="Bluhm B."/>
            <person name="Cannon C."/>
            <person name="Castanera R."/>
            <person name="Culley D."/>
            <person name="Daum C."/>
            <person name="Ezra D."/>
            <person name="Gonzalez J."/>
            <person name="Henrissat B."/>
            <person name="Kuo A."/>
            <person name="Liang C."/>
            <person name="Lipzen A."/>
            <person name="Lutzoni F."/>
            <person name="Magnuson J."/>
            <person name="Mondo S."/>
            <person name="Nolan M."/>
            <person name="Ohm R."/>
            <person name="Pangilinan J."/>
            <person name="Park H.-J."/>
            <person name="Ramirez L."/>
            <person name="Alfaro M."/>
            <person name="Sun H."/>
            <person name="Tritt A."/>
            <person name="Yoshinaga Y."/>
            <person name="Zwiers L.-H."/>
            <person name="Turgeon B."/>
            <person name="Goodwin S."/>
            <person name="Spatafora J."/>
            <person name="Crous P."/>
            <person name="Grigoriev I."/>
        </authorList>
    </citation>
    <scope>NUCLEOTIDE SEQUENCE</scope>
    <source>
        <strain evidence="4">CBS 207.26</strain>
    </source>
</reference>
<dbReference type="SUPFAM" id="SSF53300">
    <property type="entry name" value="vWA-like"/>
    <property type="match status" value="1"/>
</dbReference>
<dbReference type="Pfam" id="PF08487">
    <property type="entry name" value="VIT"/>
    <property type="match status" value="1"/>
</dbReference>
<proteinExistence type="predicted"/>
<dbReference type="PROSITE" id="PS50234">
    <property type="entry name" value="VWFA"/>
    <property type="match status" value="1"/>
</dbReference>
<dbReference type="InterPro" id="IPR002035">
    <property type="entry name" value="VWF_A"/>
</dbReference>
<evidence type="ECO:0000313" key="5">
    <source>
        <dbReference type="Proteomes" id="UP000800200"/>
    </source>
</evidence>
<feature type="compositionally biased region" description="Basic and acidic residues" evidence="1">
    <location>
        <begin position="750"/>
        <end position="760"/>
    </location>
</feature>
<dbReference type="EMBL" id="ML994636">
    <property type="protein sequence ID" value="KAF2184898.1"/>
    <property type="molecule type" value="Genomic_DNA"/>
</dbReference>
<evidence type="ECO:0000313" key="4">
    <source>
        <dbReference type="EMBL" id="KAF2184898.1"/>
    </source>
</evidence>
<sequence length="1101" mass="120249">MASVYAYHLHHNFVRRLPSGISFRPDQLSEEADLTQTYEKGIDPYIFPSFHHSDSGYSSSTGSHESSAGWGAHHGGGQNHGAPADARCLPLLDVDVTVDVRSTIAKTTVSQTFTNPSPFVIKEANYIFPLYDGSAVTSFRCFIGDDKVLEGVVKPKETAKKEFNEAVAGQKVAALLEEHTPEVFETHLGNIPAKTPVKVEIIYVNELKTDIGGEGVVLTIPTSVAPRYGAPPRGMGASTQTARNGLHITVNVTAAVALRKLESRTHPISVEMGTAGEPAPVASFGALSSPSEAKAEEFNPKNARATLSERTVTLGNDFVLVILAAGSSMLASRALLETSPGAESQSALMLNLNPRDLFAQHIEPETFSGELVFIADRSGSMRGRKMDTLRDALSVLLRSIPSEDVYFNIYSFGSQHSSLWTHSRQYSQATLDEATQHVSTFTANLSGTVMLPPIQSAVERRISRTNFSTQIIVLTDGEAWNEAEITNFVKDARTRFGHDVRFFALGIGNKVSHRLVEGIGLLGGGFAEVVAEDRSGRWEQRVIRMLKGALMPSSYQCEFQIDGVPTTETCSHQNGSAFMQAPFKMPPLHPFTRFSVYFLFDKKYGEGLKDIKITTTLPSSRKVDVFAPVVQLEDAAHAVHYLAAKAVIMDLESGKSWVSDDTAKKLGERLGVQYCITSKWTSFVAVEKKRKEGKIARFYKAPQAELAMLQKSRTARIGVLDASAISLGVASPALSLTAGSSRRPRSTLSPHEDTRPKPRSSEAVTDVPPHHLHHHHHRISGGYDINLQPRHAETSPLPQHTQRTSYDNYQTRSPAKLRGRPRRTSSQAPVYTSQAPVYTSQADLFEQQPPTRVQEPSVKIAESASSDSDKSMVYMSFGGDPMPDSPLSRTNEDITEAASMTGKVELAADETLASESNEKKPRSFFLKSKGKGVRQSAIRNLSLVEDLTRGDDMSESVSAKTDRNLSAAKAVKKMVTGLWSRNSLLKSSVYGDNLGVDEASENLKSETTGTYSSRHAAELGGQETQHDISHAAEIPKASAFHADSISTPWVGFQTEDCIIDLRKEKLKSRLSPFPHMLPPAVYPFLIAVLFSHNLLGGTRTN</sequence>
<keyword evidence="5" id="KW-1185">Reference proteome</keyword>